<reference evidence="13" key="1">
    <citation type="submission" date="2022-12" db="EMBL/GenBank/DDBJ databases">
        <authorList>
            <person name="Petersen C."/>
        </authorList>
    </citation>
    <scope>NUCLEOTIDE SEQUENCE</scope>
    <source>
        <strain evidence="13">IBT 16125</strain>
    </source>
</reference>
<dbReference type="GeneID" id="81602285"/>
<evidence type="ECO:0000313" key="13">
    <source>
        <dbReference type="EMBL" id="KAJ5444788.1"/>
    </source>
</evidence>
<evidence type="ECO:0000256" key="8">
    <source>
        <dbReference type="ARBA" id="ARBA00038159"/>
    </source>
</evidence>
<evidence type="ECO:0000256" key="6">
    <source>
        <dbReference type="ARBA" id="ARBA00023180"/>
    </source>
</evidence>
<dbReference type="CDD" id="cd00037">
    <property type="entry name" value="CLECT"/>
    <property type="match status" value="1"/>
</dbReference>
<keyword evidence="3" id="KW-0732">Signal</keyword>
<evidence type="ECO:0000313" key="14">
    <source>
        <dbReference type="Proteomes" id="UP001213681"/>
    </source>
</evidence>
<evidence type="ECO:0000256" key="2">
    <source>
        <dbReference type="ARBA" id="ARBA00022692"/>
    </source>
</evidence>
<keyword evidence="2 11" id="KW-0812">Transmembrane</keyword>
<dbReference type="InterPro" id="IPR051008">
    <property type="entry name" value="Telomere_Capping_Maintenance"/>
</dbReference>
<dbReference type="PANTHER" id="PTHR35518:SF2">
    <property type="entry name" value="MAINTENANCE OF TELOMERE CAPPING PROTEIN 6"/>
    <property type="match status" value="1"/>
</dbReference>
<feature type="region of interest" description="Disordered" evidence="10">
    <location>
        <begin position="643"/>
        <end position="692"/>
    </location>
</feature>
<comment type="subcellular location">
    <subcellularLocation>
        <location evidence="1">Membrane</location>
        <topology evidence="1">Single-pass type I membrane protein</topology>
    </subcellularLocation>
</comment>
<dbReference type="PANTHER" id="PTHR35518">
    <property type="entry name" value="MAINTENANCE OF TELOMOERE CAPPING"/>
    <property type="match status" value="1"/>
</dbReference>
<accession>A0AAD6C5U1</accession>
<feature type="transmembrane region" description="Helical" evidence="11">
    <location>
        <begin position="579"/>
        <end position="603"/>
    </location>
</feature>
<dbReference type="RefSeq" id="XP_056764868.1">
    <property type="nucleotide sequence ID" value="XM_056912042.1"/>
</dbReference>
<comment type="caution">
    <text evidence="13">The sequence shown here is derived from an EMBL/GenBank/DDBJ whole genome shotgun (WGS) entry which is preliminary data.</text>
</comment>
<protein>
    <recommendedName>
        <fullName evidence="9">Maintenance of telomere capping protein 6</fullName>
    </recommendedName>
</protein>
<evidence type="ECO:0000256" key="4">
    <source>
        <dbReference type="ARBA" id="ARBA00022989"/>
    </source>
</evidence>
<evidence type="ECO:0000256" key="10">
    <source>
        <dbReference type="SAM" id="MobiDB-lite"/>
    </source>
</evidence>
<evidence type="ECO:0000256" key="3">
    <source>
        <dbReference type="ARBA" id="ARBA00022729"/>
    </source>
</evidence>
<evidence type="ECO:0000256" key="5">
    <source>
        <dbReference type="ARBA" id="ARBA00023136"/>
    </source>
</evidence>
<comment type="similarity">
    <text evidence="8">Belongs to the MTC6 family.</text>
</comment>
<sequence length="753" mass="82362">MSVSYDAGNAISDATWIAVLLVRLHFSILDASRGLTLLQSERDVAGQIPINFVSNPAVSLSSACFGNGLYARKDAAKCISNLLAVGYRRLVVDLYWSVEQRTWTFCPVEIPAKVDVTVSTYTSTTTEASTTSTITTETATTTSDASTPTITGYTDSNGDTVYELGPYRCTNDLDLYTLSEVLVGYFEATRSELLVYTTYLVINLHVAGSDAEPTKPAKVVTSKDLPSSETERAGSFLRLALREYLYTPTQLAKDRSNLNESWYQVDETYMPIVEYYTIHEDEAGTQSTPDGWPSSKYIQLAKADRIIIEYGSIDPPLVAYDEDGIFPPGYLTSDVNVTTMTNGTLASGCLYRAGATDVSQANSSWALSDQIPVPHGLSTEETLGSITNEISGITGCGMSPMLNTTLFDQTADTNVEPYRNVSLSRGWAWAIGEPQGASTGGGTGDMPSFDRCAVMDLSLQGLWRATNCSETRRGACRIGNSPFSWTISNARAEYSNVSDTCPPGSNFAVPRTGLENTYLYKYLLAQPQTVINPASTDATLREVFVDLNSIDVTSCWVSGGPEAPCPYESDPQQLEHKTVLVAAIASIVICIITALTLFVKCNANRRNSRRRKRVIEGWEYEDRRVVTHRIIYSHLILKSDNIPHKHKKPRLDNAGATDTSKPDRPDDNATPTITSPQGPATITENTPKKPDEIDDKVAELTAQIVYRMALAKASMQIQHRPDELEEQFMGKSSWSSKTSSTRSTKPNPPSPTA</sequence>
<dbReference type="EMBL" id="JAPVEA010000007">
    <property type="protein sequence ID" value="KAJ5444788.1"/>
    <property type="molecule type" value="Genomic_DNA"/>
</dbReference>
<organism evidence="13 14">
    <name type="scientific">Penicillium daleae</name>
    <dbReference type="NCBI Taxonomy" id="63821"/>
    <lineage>
        <taxon>Eukaryota</taxon>
        <taxon>Fungi</taxon>
        <taxon>Dikarya</taxon>
        <taxon>Ascomycota</taxon>
        <taxon>Pezizomycotina</taxon>
        <taxon>Eurotiomycetes</taxon>
        <taxon>Eurotiomycetidae</taxon>
        <taxon>Eurotiales</taxon>
        <taxon>Aspergillaceae</taxon>
        <taxon>Penicillium</taxon>
    </lineage>
</organism>
<feature type="domain" description="MTC6 partial TIM-barrel" evidence="12">
    <location>
        <begin position="38"/>
        <end position="423"/>
    </location>
</feature>
<feature type="compositionally biased region" description="Low complexity" evidence="10">
    <location>
        <begin position="731"/>
        <end position="745"/>
    </location>
</feature>
<evidence type="ECO:0000259" key="12">
    <source>
        <dbReference type="Pfam" id="PF25506"/>
    </source>
</evidence>
<feature type="region of interest" description="Disordered" evidence="10">
    <location>
        <begin position="721"/>
        <end position="753"/>
    </location>
</feature>
<proteinExistence type="inferred from homology"/>
<dbReference type="InterPro" id="IPR057530">
    <property type="entry name" value="TIM-barrel_MTC6"/>
</dbReference>
<keyword evidence="6" id="KW-0325">Glycoprotein</keyword>
<evidence type="ECO:0000256" key="11">
    <source>
        <dbReference type="SAM" id="Phobius"/>
    </source>
</evidence>
<dbReference type="AlphaFoldDB" id="A0AAD6C5U1"/>
<gene>
    <name evidence="13" type="ORF">N7458_008660</name>
</gene>
<keyword evidence="4 11" id="KW-1133">Transmembrane helix</keyword>
<dbReference type="Proteomes" id="UP001213681">
    <property type="component" value="Unassembled WGS sequence"/>
</dbReference>
<evidence type="ECO:0000256" key="1">
    <source>
        <dbReference type="ARBA" id="ARBA00004479"/>
    </source>
</evidence>
<keyword evidence="5 11" id="KW-0472">Membrane</keyword>
<evidence type="ECO:0000256" key="7">
    <source>
        <dbReference type="ARBA" id="ARBA00037703"/>
    </source>
</evidence>
<name>A0AAD6C5U1_9EURO</name>
<comment type="function">
    <text evidence="7">May be involved in telomere capping.</text>
</comment>
<feature type="compositionally biased region" description="Polar residues" evidence="10">
    <location>
        <begin position="669"/>
        <end position="685"/>
    </location>
</feature>
<evidence type="ECO:0000256" key="9">
    <source>
        <dbReference type="ARBA" id="ARBA00039865"/>
    </source>
</evidence>
<keyword evidence="14" id="KW-1185">Reference proteome</keyword>
<reference evidence="13" key="2">
    <citation type="journal article" date="2023" name="IMA Fungus">
        <title>Comparative genomic study of the Penicillium genus elucidates a diverse pangenome and 15 lateral gene transfer events.</title>
        <authorList>
            <person name="Petersen C."/>
            <person name="Sorensen T."/>
            <person name="Nielsen M.R."/>
            <person name="Sondergaard T.E."/>
            <person name="Sorensen J.L."/>
            <person name="Fitzpatrick D.A."/>
            <person name="Frisvad J.C."/>
            <person name="Nielsen K.L."/>
        </authorList>
    </citation>
    <scope>NUCLEOTIDE SEQUENCE</scope>
    <source>
        <strain evidence="13">IBT 16125</strain>
    </source>
</reference>
<dbReference type="GO" id="GO:0016020">
    <property type="term" value="C:membrane"/>
    <property type="evidence" value="ECO:0007669"/>
    <property type="project" value="UniProtKB-SubCell"/>
</dbReference>
<dbReference type="Pfam" id="PF25506">
    <property type="entry name" value="TIM-barrel_MTC6"/>
    <property type="match status" value="1"/>
</dbReference>